<organism evidence="1">
    <name type="scientific">Rhizophora mucronata</name>
    <name type="common">Asiatic mangrove</name>
    <dbReference type="NCBI Taxonomy" id="61149"/>
    <lineage>
        <taxon>Eukaryota</taxon>
        <taxon>Viridiplantae</taxon>
        <taxon>Streptophyta</taxon>
        <taxon>Embryophyta</taxon>
        <taxon>Tracheophyta</taxon>
        <taxon>Spermatophyta</taxon>
        <taxon>Magnoliopsida</taxon>
        <taxon>eudicotyledons</taxon>
        <taxon>Gunneridae</taxon>
        <taxon>Pentapetalae</taxon>
        <taxon>rosids</taxon>
        <taxon>fabids</taxon>
        <taxon>Malpighiales</taxon>
        <taxon>Rhizophoraceae</taxon>
        <taxon>Rhizophora</taxon>
    </lineage>
</organism>
<name>A0A2P2J481_RHIMU</name>
<proteinExistence type="predicted"/>
<accession>A0A2P2J481</accession>
<protein>
    <submittedName>
        <fullName evidence="1">Uncharacterized protein</fullName>
    </submittedName>
</protein>
<sequence>MGWMWAQHGLARMLTRSYIRKRGYHDEDGITVVNKPCFTRLEVVVDSMLNVNSRTIENIQTFFHEPIFLSQ</sequence>
<dbReference type="AlphaFoldDB" id="A0A2P2J481"/>
<evidence type="ECO:0000313" key="1">
    <source>
        <dbReference type="EMBL" id="MBW88292.1"/>
    </source>
</evidence>
<dbReference type="EMBL" id="GGEC01007809">
    <property type="protein sequence ID" value="MBW88292.1"/>
    <property type="molecule type" value="Transcribed_RNA"/>
</dbReference>
<reference evidence="1" key="1">
    <citation type="submission" date="2018-02" db="EMBL/GenBank/DDBJ databases">
        <title>Rhizophora mucronata_Transcriptome.</title>
        <authorList>
            <person name="Meera S.P."/>
            <person name="Sreeshan A."/>
            <person name="Augustine A."/>
        </authorList>
    </citation>
    <scope>NUCLEOTIDE SEQUENCE</scope>
    <source>
        <tissue evidence="1">Leaf</tissue>
    </source>
</reference>